<accession>A0ACD3A9U8</accession>
<name>A0ACD3A9U8_9AGAR</name>
<dbReference type="EMBL" id="ML208582">
    <property type="protein sequence ID" value="TFK62436.1"/>
    <property type="molecule type" value="Genomic_DNA"/>
</dbReference>
<sequence>MTNAPPAIVFNIQYNPMPVPISPEAPKFKGKFISRFLETLEILGENAGKPLTDLPRYVLRYCAQRVRDVIGYDAVFRGCDWGATKAHMINLYGASEKKKIVNSERFRQWVDEARRISSLKHVEKYYRTFRSYSVPLKNANRILEHDVNFLFYKGIPEKLRRRVRKRLPPNKTTLRNLPTVEETLTILRDLFDPDDIETIVRQSRARFNNSTSSASDSDSESSTSSDSEDDDCSLGEKNLKRTHSSTSSSTASEAANAKIEILTRRVEELTEKLANYVALANVPKSVGSRLSTQTNIGLASHSKDKEVCSMCKFENGSHRLGDRYCSEVKKLLEDKIVHWKGGRLVTWKNTDIPLSQLNVENQLRNEWRASRASSFSKGRVQEAGL</sequence>
<keyword evidence="2" id="KW-1185">Reference proteome</keyword>
<evidence type="ECO:0000313" key="2">
    <source>
        <dbReference type="Proteomes" id="UP000308600"/>
    </source>
</evidence>
<organism evidence="1 2">
    <name type="scientific">Pluteus cervinus</name>
    <dbReference type="NCBI Taxonomy" id="181527"/>
    <lineage>
        <taxon>Eukaryota</taxon>
        <taxon>Fungi</taxon>
        <taxon>Dikarya</taxon>
        <taxon>Basidiomycota</taxon>
        <taxon>Agaricomycotina</taxon>
        <taxon>Agaricomycetes</taxon>
        <taxon>Agaricomycetidae</taxon>
        <taxon>Agaricales</taxon>
        <taxon>Pluteineae</taxon>
        <taxon>Pluteaceae</taxon>
        <taxon>Pluteus</taxon>
    </lineage>
</organism>
<evidence type="ECO:0000313" key="1">
    <source>
        <dbReference type="EMBL" id="TFK62436.1"/>
    </source>
</evidence>
<gene>
    <name evidence="1" type="ORF">BDN72DRAFT_391861</name>
</gene>
<protein>
    <submittedName>
        <fullName evidence="1">Uncharacterized protein</fullName>
    </submittedName>
</protein>
<reference evidence="1 2" key="1">
    <citation type="journal article" date="2019" name="Nat. Ecol. Evol.">
        <title>Megaphylogeny resolves global patterns of mushroom evolution.</title>
        <authorList>
            <person name="Varga T."/>
            <person name="Krizsan K."/>
            <person name="Foldi C."/>
            <person name="Dima B."/>
            <person name="Sanchez-Garcia M."/>
            <person name="Sanchez-Ramirez S."/>
            <person name="Szollosi G.J."/>
            <person name="Szarkandi J.G."/>
            <person name="Papp V."/>
            <person name="Albert L."/>
            <person name="Andreopoulos W."/>
            <person name="Angelini C."/>
            <person name="Antonin V."/>
            <person name="Barry K.W."/>
            <person name="Bougher N.L."/>
            <person name="Buchanan P."/>
            <person name="Buyck B."/>
            <person name="Bense V."/>
            <person name="Catcheside P."/>
            <person name="Chovatia M."/>
            <person name="Cooper J."/>
            <person name="Damon W."/>
            <person name="Desjardin D."/>
            <person name="Finy P."/>
            <person name="Geml J."/>
            <person name="Haridas S."/>
            <person name="Hughes K."/>
            <person name="Justo A."/>
            <person name="Karasinski D."/>
            <person name="Kautmanova I."/>
            <person name="Kiss B."/>
            <person name="Kocsube S."/>
            <person name="Kotiranta H."/>
            <person name="LaButti K.M."/>
            <person name="Lechner B.E."/>
            <person name="Liimatainen K."/>
            <person name="Lipzen A."/>
            <person name="Lukacs Z."/>
            <person name="Mihaltcheva S."/>
            <person name="Morgado L.N."/>
            <person name="Niskanen T."/>
            <person name="Noordeloos M.E."/>
            <person name="Ohm R.A."/>
            <person name="Ortiz-Santana B."/>
            <person name="Ovrebo C."/>
            <person name="Racz N."/>
            <person name="Riley R."/>
            <person name="Savchenko A."/>
            <person name="Shiryaev A."/>
            <person name="Soop K."/>
            <person name="Spirin V."/>
            <person name="Szebenyi C."/>
            <person name="Tomsovsky M."/>
            <person name="Tulloss R.E."/>
            <person name="Uehling J."/>
            <person name="Grigoriev I.V."/>
            <person name="Vagvolgyi C."/>
            <person name="Papp T."/>
            <person name="Martin F.M."/>
            <person name="Miettinen O."/>
            <person name="Hibbett D.S."/>
            <person name="Nagy L.G."/>
        </authorList>
    </citation>
    <scope>NUCLEOTIDE SEQUENCE [LARGE SCALE GENOMIC DNA]</scope>
    <source>
        <strain evidence="1 2">NL-1719</strain>
    </source>
</reference>
<proteinExistence type="predicted"/>
<dbReference type="Proteomes" id="UP000308600">
    <property type="component" value="Unassembled WGS sequence"/>
</dbReference>